<evidence type="ECO:0000256" key="5">
    <source>
        <dbReference type="ARBA" id="ARBA00022840"/>
    </source>
</evidence>
<evidence type="ECO:0000256" key="4">
    <source>
        <dbReference type="ARBA" id="ARBA00022741"/>
    </source>
</evidence>
<proteinExistence type="predicted"/>
<dbReference type="InterPro" id="IPR006544">
    <property type="entry name" value="P-type_TPase_V"/>
</dbReference>
<dbReference type="OMA" id="DWFRCHE"/>
<feature type="signal peptide" evidence="11">
    <location>
        <begin position="1"/>
        <end position="24"/>
    </location>
</feature>
<gene>
    <name evidence="13" type="ORF">PHYSODRAFT_337901</name>
</gene>
<dbReference type="SUPFAM" id="SSF81660">
    <property type="entry name" value="Metal cation-transporting ATPase, ATP-binding domain N"/>
    <property type="match status" value="1"/>
</dbReference>
<dbReference type="Pfam" id="PF00122">
    <property type="entry name" value="E1-E2_ATPase"/>
    <property type="match status" value="1"/>
</dbReference>
<evidence type="ECO:0000256" key="1">
    <source>
        <dbReference type="ARBA" id="ARBA00004141"/>
    </source>
</evidence>
<accession>G4ZZC7</accession>
<sequence length="1372" mass="153372">MPRWSSALLPTLALAALAPTQVRAAAADQMDFAACPVRHSPEYHCCEYSETTKVLYTKYNRPSGGDYESYYVDGWNKQRQVNFPYTMYHPTTQEFYYNEPSSVCRVQAVANTETGELTEQLQCADTNSSLAEDSQDSAVFWTYAANVRNNNASFPAGAKCYSIMQRDGTVDEDLKNACTSTSTTSTPRFTTFTETPLVIIYLLYLAFFIILGSWAFFKSIKQKGNKSVNEMNKKLIATPQTPSRAVAGNANGRHTSVRASDTRMQIEAAEGILQTGFSNSRLGSFVFGCVVVASLALNVLLIIIIADYYGNFDPPLFDITEDNALVFIIVWVITSIWFVVIVAMQDSIFNFFRLRVPLDECEFVYMLKRDDTEVLLADRSGVSDFVAKIEGFFASKGKISGYRTTVPVVEVDGLRIVEFQHLRYVYEETEQRFVPGAVALGRTYNDMLQEASGLSDSEAKHRINTVGRNSVDVEMPSLPVSMAHEFFTLFYIYQIMCYYVWYYFTYWNMGIVMTVVVLGAAVVNIYTQRQIQSSIVQMTRYRTDVTVFRDGEWRVLSSPEIAPGDLVKVSENWVVPCDMAIVKGTTVCDESMLTGESMPVQKFPIPERSTEVYDPEKSSKKHTLFAGTRVLSSGRNEEILAIVQTTGAHTTKGQLIQSILFPIPMRFKYNEHLKMLISLLLIYAVIACILVINFLLSNGKLSNRYAAFCYAIFVLSCVISPLLPVVITVGQVNASQRLEKQGIFSLNVQRITLCGKVRIFCFDKTGTLTKQGLDFLGVQPVKDCRFTPIVNDVKDAPSAEELLYALSTCHSVGSLEDRLVGNEVEVRMFTATGWELVEKEGEQPCVRSKVDPGLELEFVKRYDFDHHRMSMSVVVRNRRSGKYYVFCKGSYERMQQLSSAASVPGDYKSVADRLAKDGCYVLGLSYRELPSDWTHEQVVAFAGNREAVDENLSLLGLILFRNELKDDTADAIAKLKGGDIRTVMITGDNAMCGCYIARQSGMVDSSSRVILGEMVSTKEAKKLVWRDVDSEEEYDLAGVKHLVAQGEDVELAVTGVAFDYLVAMGEIKGLLLNIRIFSRMTPAGVKLHMETGAVTGMCSEGGNDCGALRFAHAGVALSDAEASVVSPGEDDSFLIIYGLIGSVMWCFQAYHNVVISQWCWILTDGFSLLGCSYMMTLSKPLDELKAVRPTSSLMGPTTLFSLFGQQVINVLFLSCGVHMLSSEVWYCPFSPENIDMAKWWLLGDNHLSTLFFFTIIFQQHTAGWVFSFGSRYRQAIWKNYLLMAFFAAAATLDLYLLLGEPSAFTDQFRISSSPNVVGLPDIPMPKSFRLKYLGILLGNVATSIVFESFVVLSPVRSFFRKKYHTDAIPMRR</sequence>
<dbReference type="GO" id="GO:0019829">
    <property type="term" value="F:ATPase-coupled monoatomic cation transmembrane transporter activity"/>
    <property type="evidence" value="ECO:0007669"/>
    <property type="project" value="TreeGrafter"/>
</dbReference>
<dbReference type="SMR" id="G4ZZC7"/>
<keyword evidence="14" id="KW-1185">Reference proteome</keyword>
<feature type="transmembrane region" description="Helical" evidence="10">
    <location>
        <begin position="675"/>
        <end position="696"/>
    </location>
</feature>
<feature type="transmembrane region" description="Helical" evidence="10">
    <location>
        <begin position="1247"/>
        <end position="1268"/>
    </location>
</feature>
<dbReference type="InterPro" id="IPR023299">
    <property type="entry name" value="ATPase_P-typ_cyto_dom_N"/>
</dbReference>
<evidence type="ECO:0000256" key="3">
    <source>
        <dbReference type="ARBA" id="ARBA00022723"/>
    </source>
</evidence>
<dbReference type="InterPro" id="IPR008250">
    <property type="entry name" value="ATPase_P-typ_transduc_dom_A_sf"/>
</dbReference>
<dbReference type="InParanoid" id="G4ZZC7"/>
<dbReference type="InterPro" id="IPR036412">
    <property type="entry name" value="HAD-like_sf"/>
</dbReference>
<dbReference type="RefSeq" id="XP_009533894.1">
    <property type="nucleotide sequence ID" value="XM_009535599.1"/>
</dbReference>
<dbReference type="KEGG" id="psoj:PHYSODRAFT_337901"/>
<reference evidence="13 14" key="1">
    <citation type="journal article" date="2006" name="Science">
        <title>Phytophthora genome sequences uncover evolutionary origins and mechanisms of pathogenesis.</title>
        <authorList>
            <person name="Tyler B.M."/>
            <person name="Tripathy S."/>
            <person name="Zhang X."/>
            <person name="Dehal P."/>
            <person name="Jiang R.H."/>
            <person name="Aerts A."/>
            <person name="Arredondo F.D."/>
            <person name="Baxter L."/>
            <person name="Bensasson D."/>
            <person name="Beynon J.L."/>
            <person name="Chapman J."/>
            <person name="Damasceno C.M."/>
            <person name="Dorrance A.E."/>
            <person name="Dou D."/>
            <person name="Dickerman A.W."/>
            <person name="Dubchak I.L."/>
            <person name="Garbelotto M."/>
            <person name="Gijzen M."/>
            <person name="Gordon S.G."/>
            <person name="Govers F."/>
            <person name="Grunwald N.J."/>
            <person name="Huang W."/>
            <person name="Ivors K.L."/>
            <person name="Jones R.W."/>
            <person name="Kamoun S."/>
            <person name="Krampis K."/>
            <person name="Lamour K.H."/>
            <person name="Lee M.K."/>
            <person name="McDonald W.H."/>
            <person name="Medina M."/>
            <person name="Meijer H.J."/>
            <person name="Nordberg E.K."/>
            <person name="Maclean D.J."/>
            <person name="Ospina-Giraldo M.D."/>
            <person name="Morris P.F."/>
            <person name="Phuntumart V."/>
            <person name="Putnam N.H."/>
            <person name="Rash S."/>
            <person name="Rose J.K."/>
            <person name="Sakihama Y."/>
            <person name="Salamov A.A."/>
            <person name="Savidor A."/>
            <person name="Scheuring C.F."/>
            <person name="Smith B.M."/>
            <person name="Sobral B.W."/>
            <person name="Terry A."/>
            <person name="Torto-Alalibo T.A."/>
            <person name="Win J."/>
            <person name="Xu Z."/>
            <person name="Zhang H."/>
            <person name="Grigoriev I.V."/>
            <person name="Rokhsar D.S."/>
            <person name="Boore J.L."/>
        </authorList>
    </citation>
    <scope>NUCLEOTIDE SEQUENCE [LARGE SCALE GENOMIC DNA]</scope>
    <source>
        <strain evidence="13 14">P6497</strain>
    </source>
</reference>
<dbReference type="InterPro" id="IPR059000">
    <property type="entry name" value="ATPase_P-type_domA"/>
</dbReference>
<dbReference type="GO" id="GO:0140358">
    <property type="term" value="F:P-type transmembrane transporter activity"/>
    <property type="evidence" value="ECO:0007669"/>
    <property type="project" value="InterPro"/>
</dbReference>
<name>G4ZZC7_PHYSP</name>
<feature type="transmembrane region" description="Helical" evidence="10">
    <location>
        <begin position="1332"/>
        <end position="1352"/>
    </location>
</feature>
<feature type="transmembrane region" description="Helical" evidence="10">
    <location>
        <begin position="708"/>
        <end position="730"/>
    </location>
</feature>
<protein>
    <recommendedName>
        <fullName evidence="12">P-type ATPase A domain-containing protein</fullName>
    </recommendedName>
</protein>
<evidence type="ECO:0000256" key="8">
    <source>
        <dbReference type="ARBA" id="ARBA00022989"/>
    </source>
</evidence>
<dbReference type="GO" id="GO:0046872">
    <property type="term" value="F:metal ion binding"/>
    <property type="evidence" value="ECO:0007669"/>
    <property type="project" value="UniProtKB-KW"/>
</dbReference>
<dbReference type="Gene3D" id="3.40.50.1000">
    <property type="entry name" value="HAD superfamily/HAD-like"/>
    <property type="match status" value="2"/>
</dbReference>
<evidence type="ECO:0000256" key="11">
    <source>
        <dbReference type="SAM" id="SignalP"/>
    </source>
</evidence>
<organism evidence="13 14">
    <name type="scientific">Phytophthora sojae (strain P6497)</name>
    <name type="common">Soybean stem and root rot agent</name>
    <name type="synonym">Phytophthora megasperma f. sp. glycines</name>
    <dbReference type="NCBI Taxonomy" id="1094619"/>
    <lineage>
        <taxon>Eukaryota</taxon>
        <taxon>Sar</taxon>
        <taxon>Stramenopiles</taxon>
        <taxon>Oomycota</taxon>
        <taxon>Peronosporomycetes</taxon>
        <taxon>Peronosporales</taxon>
        <taxon>Peronosporaceae</taxon>
        <taxon>Phytophthora</taxon>
    </lineage>
</organism>
<dbReference type="PROSITE" id="PS00154">
    <property type="entry name" value="ATPASE_E1_E2"/>
    <property type="match status" value="1"/>
</dbReference>
<dbReference type="EMBL" id="JH159158">
    <property type="protein sequence ID" value="EGZ11149.1"/>
    <property type="molecule type" value="Genomic_DNA"/>
</dbReference>
<dbReference type="PANTHER" id="PTHR45630">
    <property type="entry name" value="CATION-TRANSPORTING ATPASE-RELATED"/>
    <property type="match status" value="1"/>
</dbReference>
<evidence type="ECO:0000313" key="13">
    <source>
        <dbReference type="EMBL" id="EGZ11149.1"/>
    </source>
</evidence>
<keyword evidence="8 10" id="KW-1133">Transmembrane helix</keyword>
<evidence type="ECO:0000259" key="12">
    <source>
        <dbReference type="Pfam" id="PF00122"/>
    </source>
</evidence>
<dbReference type="Gene3D" id="3.40.1110.10">
    <property type="entry name" value="Calcium-transporting ATPase, cytoplasmic domain N"/>
    <property type="match status" value="1"/>
</dbReference>
<dbReference type="GeneID" id="20647466"/>
<evidence type="ECO:0000256" key="2">
    <source>
        <dbReference type="ARBA" id="ARBA00022692"/>
    </source>
</evidence>
<keyword evidence="3" id="KW-0479">Metal-binding</keyword>
<evidence type="ECO:0000256" key="10">
    <source>
        <dbReference type="SAM" id="Phobius"/>
    </source>
</evidence>
<evidence type="ECO:0000256" key="9">
    <source>
        <dbReference type="ARBA" id="ARBA00023136"/>
    </source>
</evidence>
<feature type="domain" description="P-type ATPase A" evidence="12">
    <location>
        <begin position="543"/>
        <end position="659"/>
    </location>
</feature>
<dbReference type="PRINTS" id="PR00119">
    <property type="entry name" value="CATATPASE"/>
</dbReference>
<feature type="transmembrane region" description="Helical" evidence="10">
    <location>
        <begin position="510"/>
        <end position="527"/>
    </location>
</feature>
<dbReference type="SUPFAM" id="SSF81665">
    <property type="entry name" value="Calcium ATPase, transmembrane domain M"/>
    <property type="match status" value="1"/>
</dbReference>
<dbReference type="Gene3D" id="1.20.1110.10">
    <property type="entry name" value="Calcium-transporting ATPase, transmembrane domain"/>
    <property type="match status" value="1"/>
</dbReference>
<feature type="transmembrane region" description="Helical" evidence="10">
    <location>
        <begin position="325"/>
        <end position="344"/>
    </location>
</feature>
<feature type="transmembrane region" description="Helical" evidence="10">
    <location>
        <begin position="282"/>
        <end position="305"/>
    </location>
</feature>
<keyword evidence="5" id="KW-0067">ATP-binding</keyword>
<dbReference type="SUPFAM" id="SSF56784">
    <property type="entry name" value="HAD-like"/>
    <property type="match status" value="1"/>
</dbReference>
<dbReference type="Gene3D" id="2.70.150.10">
    <property type="entry name" value="Calcium-transporting ATPase, cytoplasmic transduction domain A"/>
    <property type="match status" value="1"/>
</dbReference>
<dbReference type="Proteomes" id="UP000002640">
    <property type="component" value="Unassembled WGS sequence"/>
</dbReference>
<dbReference type="InterPro" id="IPR018303">
    <property type="entry name" value="ATPase_P-typ_P_site"/>
</dbReference>
<keyword evidence="7" id="KW-1278">Translocase</keyword>
<dbReference type="InterPro" id="IPR023214">
    <property type="entry name" value="HAD_sf"/>
</dbReference>
<feature type="chain" id="PRO_5003472729" description="P-type ATPase A domain-containing protein" evidence="11">
    <location>
        <begin position="25"/>
        <end position="1372"/>
    </location>
</feature>
<dbReference type="Pfam" id="PF13246">
    <property type="entry name" value="Cation_ATPase"/>
    <property type="match status" value="1"/>
</dbReference>
<evidence type="ECO:0000256" key="7">
    <source>
        <dbReference type="ARBA" id="ARBA00022967"/>
    </source>
</evidence>
<keyword evidence="4" id="KW-0547">Nucleotide-binding</keyword>
<keyword evidence="2 10" id="KW-0812">Transmembrane</keyword>
<dbReference type="SUPFAM" id="SSF81653">
    <property type="entry name" value="Calcium ATPase, transduction domain A"/>
    <property type="match status" value="1"/>
</dbReference>
<dbReference type="GO" id="GO:0016020">
    <property type="term" value="C:membrane"/>
    <property type="evidence" value="ECO:0007669"/>
    <property type="project" value="UniProtKB-SubCell"/>
</dbReference>
<dbReference type="InterPro" id="IPR023298">
    <property type="entry name" value="ATPase_P-typ_TM_dom_sf"/>
</dbReference>
<keyword evidence="6" id="KW-0460">Magnesium</keyword>
<feature type="transmembrane region" description="Helical" evidence="10">
    <location>
        <begin position="198"/>
        <end position="217"/>
    </location>
</feature>
<dbReference type="PANTHER" id="PTHR45630:SF11">
    <property type="entry name" value="CATION-TRANSPORTING P-TYPE ATPASE N-TERMINAL DOMAIN-CONTAINING PROTEIN"/>
    <property type="match status" value="1"/>
</dbReference>
<evidence type="ECO:0000256" key="6">
    <source>
        <dbReference type="ARBA" id="ARBA00022842"/>
    </source>
</evidence>
<comment type="subcellular location">
    <subcellularLocation>
        <location evidence="1">Membrane</location>
        <topology evidence="1">Multi-pass membrane protein</topology>
    </subcellularLocation>
</comment>
<dbReference type="GO" id="GO:0005524">
    <property type="term" value="F:ATP binding"/>
    <property type="evidence" value="ECO:0007669"/>
    <property type="project" value="UniProtKB-KW"/>
</dbReference>
<keyword evidence="9 10" id="KW-0472">Membrane</keyword>
<keyword evidence="11" id="KW-0732">Signal</keyword>
<feature type="transmembrane region" description="Helical" evidence="10">
    <location>
        <begin position="1280"/>
        <end position="1298"/>
    </location>
</feature>
<evidence type="ECO:0000313" key="14">
    <source>
        <dbReference type="Proteomes" id="UP000002640"/>
    </source>
</evidence>